<evidence type="ECO:0000256" key="1">
    <source>
        <dbReference type="ARBA" id="ARBA00023125"/>
    </source>
</evidence>
<dbReference type="InterPro" id="IPR009057">
    <property type="entry name" value="Homeodomain-like_sf"/>
</dbReference>
<dbReference type="GO" id="GO:0003700">
    <property type="term" value="F:DNA-binding transcription factor activity"/>
    <property type="evidence" value="ECO:0007669"/>
    <property type="project" value="TreeGrafter"/>
</dbReference>
<sequence length="233" mass="24684">MTAAGDRAGSTNATSTTGSGGRGRRPRGSAAERRAQILTAARTLFAERGFHATTTRELAASADLNDALLYRHFASKEEILAGLMDQAVAVFQALPELPVPPPGAEPELPLEVLLRFVGEGFVRVARANLDLLTIMISEHRSLAEDTRFVEFVDRAATELGALIDGHRGGQGEPAGAGEGAGDATGYLTARTFFGSLISFLLLQDVLGLDRIRPLDPADYVRELARTAAGRASV</sequence>
<accession>A0A7W7R6D0</accession>
<protein>
    <submittedName>
        <fullName evidence="5">AcrR family transcriptional regulator</fullName>
    </submittedName>
</protein>
<dbReference type="PRINTS" id="PR00455">
    <property type="entry name" value="HTHTETR"/>
</dbReference>
<keyword evidence="6" id="KW-1185">Reference proteome</keyword>
<dbReference type="InterPro" id="IPR001647">
    <property type="entry name" value="HTH_TetR"/>
</dbReference>
<evidence type="ECO:0000259" key="4">
    <source>
        <dbReference type="PROSITE" id="PS50977"/>
    </source>
</evidence>
<feature type="region of interest" description="Disordered" evidence="3">
    <location>
        <begin position="1"/>
        <end position="32"/>
    </location>
</feature>
<dbReference type="SUPFAM" id="SSF46689">
    <property type="entry name" value="Homeodomain-like"/>
    <property type="match status" value="1"/>
</dbReference>
<evidence type="ECO:0000256" key="3">
    <source>
        <dbReference type="SAM" id="MobiDB-lite"/>
    </source>
</evidence>
<feature type="domain" description="HTH tetR-type" evidence="4">
    <location>
        <begin position="31"/>
        <end position="91"/>
    </location>
</feature>
<dbReference type="RefSeq" id="WP_184939149.1">
    <property type="nucleotide sequence ID" value="NZ_JACHJV010000001.1"/>
</dbReference>
<dbReference type="EMBL" id="JACHJV010000001">
    <property type="protein sequence ID" value="MBB4926196.1"/>
    <property type="molecule type" value="Genomic_DNA"/>
</dbReference>
<dbReference type="Pfam" id="PF00440">
    <property type="entry name" value="TetR_N"/>
    <property type="match status" value="1"/>
</dbReference>
<dbReference type="GO" id="GO:0000976">
    <property type="term" value="F:transcription cis-regulatory region binding"/>
    <property type="evidence" value="ECO:0007669"/>
    <property type="project" value="TreeGrafter"/>
</dbReference>
<dbReference type="PANTHER" id="PTHR30055:SF223">
    <property type="entry name" value="HTH-TYPE TRANSCRIPTIONAL REGULATOR UIDR"/>
    <property type="match status" value="1"/>
</dbReference>
<evidence type="ECO:0000256" key="2">
    <source>
        <dbReference type="PROSITE-ProRule" id="PRU00335"/>
    </source>
</evidence>
<dbReference type="PROSITE" id="PS01081">
    <property type="entry name" value="HTH_TETR_1"/>
    <property type="match status" value="1"/>
</dbReference>
<evidence type="ECO:0000313" key="5">
    <source>
        <dbReference type="EMBL" id="MBB4926196.1"/>
    </source>
</evidence>
<dbReference type="AlphaFoldDB" id="A0A7W7R6D0"/>
<organism evidence="5 6">
    <name type="scientific">Kitasatospora kifunensis</name>
    <name type="common">Streptomyces kifunensis</name>
    <dbReference type="NCBI Taxonomy" id="58351"/>
    <lineage>
        <taxon>Bacteria</taxon>
        <taxon>Bacillati</taxon>
        <taxon>Actinomycetota</taxon>
        <taxon>Actinomycetes</taxon>
        <taxon>Kitasatosporales</taxon>
        <taxon>Streptomycetaceae</taxon>
        <taxon>Kitasatospora</taxon>
    </lineage>
</organism>
<evidence type="ECO:0000313" key="6">
    <source>
        <dbReference type="Proteomes" id="UP000540506"/>
    </source>
</evidence>
<reference evidence="5 6" key="1">
    <citation type="submission" date="2020-08" db="EMBL/GenBank/DDBJ databases">
        <title>Sequencing the genomes of 1000 actinobacteria strains.</title>
        <authorList>
            <person name="Klenk H.-P."/>
        </authorList>
    </citation>
    <scope>NUCLEOTIDE SEQUENCE [LARGE SCALE GENOMIC DNA]</scope>
    <source>
        <strain evidence="5 6">DSM 41654</strain>
    </source>
</reference>
<dbReference type="InterPro" id="IPR050109">
    <property type="entry name" value="HTH-type_TetR-like_transc_reg"/>
</dbReference>
<name>A0A7W7R6D0_KITKI</name>
<dbReference type="PANTHER" id="PTHR30055">
    <property type="entry name" value="HTH-TYPE TRANSCRIPTIONAL REGULATOR RUTR"/>
    <property type="match status" value="1"/>
</dbReference>
<gene>
    <name evidence="5" type="ORF">FHR34_005189</name>
</gene>
<feature type="compositionally biased region" description="Low complexity" evidence="3">
    <location>
        <begin position="7"/>
        <end position="17"/>
    </location>
</feature>
<keyword evidence="1 2" id="KW-0238">DNA-binding</keyword>
<dbReference type="Proteomes" id="UP000540506">
    <property type="component" value="Unassembled WGS sequence"/>
</dbReference>
<dbReference type="Gene3D" id="1.10.10.60">
    <property type="entry name" value="Homeodomain-like"/>
    <property type="match status" value="1"/>
</dbReference>
<proteinExistence type="predicted"/>
<dbReference type="Gene3D" id="1.10.357.10">
    <property type="entry name" value="Tetracycline Repressor, domain 2"/>
    <property type="match status" value="1"/>
</dbReference>
<dbReference type="InterPro" id="IPR023772">
    <property type="entry name" value="DNA-bd_HTH_TetR-type_CS"/>
</dbReference>
<comment type="caution">
    <text evidence="5">The sequence shown here is derived from an EMBL/GenBank/DDBJ whole genome shotgun (WGS) entry which is preliminary data.</text>
</comment>
<feature type="DNA-binding region" description="H-T-H motif" evidence="2">
    <location>
        <begin position="54"/>
        <end position="73"/>
    </location>
</feature>
<dbReference type="PROSITE" id="PS50977">
    <property type="entry name" value="HTH_TETR_2"/>
    <property type="match status" value="1"/>
</dbReference>